<proteinExistence type="inferred from homology"/>
<dbReference type="Pfam" id="PF07690">
    <property type="entry name" value="MFS_1"/>
    <property type="match status" value="1"/>
</dbReference>
<keyword evidence="4 8" id="KW-0812">Transmembrane</keyword>
<dbReference type="Gene3D" id="1.20.1250.20">
    <property type="entry name" value="MFS general substrate transporter like domains"/>
    <property type="match status" value="1"/>
</dbReference>
<comment type="subcellular location">
    <subcellularLocation>
        <location evidence="1">Membrane</location>
        <topology evidence="1">Multi-pass membrane protein</topology>
    </subcellularLocation>
</comment>
<feature type="transmembrane region" description="Helical" evidence="8">
    <location>
        <begin position="94"/>
        <end position="115"/>
    </location>
</feature>
<dbReference type="PANTHER" id="PTHR12778:SF10">
    <property type="entry name" value="MAJOR FACILITATOR SUPERFAMILY DOMAIN-CONTAINING PROTEIN 3"/>
    <property type="match status" value="1"/>
</dbReference>
<keyword evidence="3" id="KW-0813">Transport</keyword>
<comment type="similarity">
    <text evidence="2">Belongs to the major facilitator superfamily.</text>
</comment>
<keyword evidence="6 8" id="KW-0472">Membrane</keyword>
<evidence type="ECO:0000256" key="3">
    <source>
        <dbReference type="ARBA" id="ARBA00022448"/>
    </source>
</evidence>
<evidence type="ECO:0000313" key="9">
    <source>
        <dbReference type="EMBL" id="GCB68388.1"/>
    </source>
</evidence>
<evidence type="ECO:0000256" key="7">
    <source>
        <dbReference type="ARBA" id="ARBA00069953"/>
    </source>
</evidence>
<dbReference type="GO" id="GO:0022857">
    <property type="term" value="F:transmembrane transporter activity"/>
    <property type="evidence" value="ECO:0007669"/>
    <property type="project" value="InterPro"/>
</dbReference>
<protein>
    <recommendedName>
        <fullName evidence="7">Major facilitator superfamily domain-containing protein 3</fullName>
    </recommendedName>
</protein>
<accession>A0A401P5K0</accession>
<feature type="transmembrane region" description="Helical" evidence="8">
    <location>
        <begin position="70"/>
        <end position="88"/>
    </location>
</feature>
<dbReference type="InterPro" id="IPR036259">
    <property type="entry name" value="MFS_trans_sf"/>
</dbReference>
<evidence type="ECO:0000256" key="6">
    <source>
        <dbReference type="ARBA" id="ARBA00023136"/>
    </source>
</evidence>
<dbReference type="OMA" id="PFYVDMG"/>
<dbReference type="EMBL" id="BFAA01003103">
    <property type="protein sequence ID" value="GCB68388.1"/>
    <property type="molecule type" value="Genomic_DNA"/>
</dbReference>
<evidence type="ECO:0000256" key="2">
    <source>
        <dbReference type="ARBA" id="ARBA00008335"/>
    </source>
</evidence>
<dbReference type="FunFam" id="1.20.1250.20:FF:000176">
    <property type="entry name" value="Major facilitator superfamily domain containing 3"/>
    <property type="match status" value="1"/>
</dbReference>
<organism evidence="9 10">
    <name type="scientific">Scyliorhinus torazame</name>
    <name type="common">Cloudy catshark</name>
    <name type="synonym">Catulus torazame</name>
    <dbReference type="NCBI Taxonomy" id="75743"/>
    <lineage>
        <taxon>Eukaryota</taxon>
        <taxon>Metazoa</taxon>
        <taxon>Chordata</taxon>
        <taxon>Craniata</taxon>
        <taxon>Vertebrata</taxon>
        <taxon>Chondrichthyes</taxon>
        <taxon>Elasmobranchii</taxon>
        <taxon>Galeomorphii</taxon>
        <taxon>Galeoidea</taxon>
        <taxon>Carcharhiniformes</taxon>
        <taxon>Scyliorhinidae</taxon>
        <taxon>Scyliorhinus</taxon>
    </lineage>
</organism>
<evidence type="ECO:0000256" key="5">
    <source>
        <dbReference type="ARBA" id="ARBA00022989"/>
    </source>
</evidence>
<sequence length="406" mass="45423">MASFKLKLFGLLYFVQGIPYGLQSNLLPIYLRTIGLSLTKISLTKLLYFPWLLKILWAPFVDQYGTKQKWLLSSMFGLFLCCLIMSRLHPKTDFTAMSFVLVMMNFFASVQDIAVDGMAVRLLSSEEVGYGNTIQVVGYKTGSLVAGAGFLTVMDHISWDMLFIVISVIYVVAIICACFTPEPPRTSESEATLPVLNPRQILKEVFRVPGTIWTLIYVVIYKLGEQGTVSMFPLFLLEHDFSASELGFWNGLVAMMFSICGSCLGGMIMPKYNAFSVILVLFLMRAANLSFQTLLLIMFQSEYLIMKGAAVLSIILQHFLSGLITTLTFSIMMLCTQKAEERIQATHYTLLASFEVLGKLTFSAIAGILVDRIGFISSFCIFILLSCLAIFHVLKPADLLPEQKRE</sequence>
<name>A0A401P5K0_SCYTO</name>
<comment type="caution">
    <text evidence="9">The sequence shown here is derived from an EMBL/GenBank/DDBJ whole genome shotgun (WGS) entry which is preliminary data.</text>
</comment>
<keyword evidence="5 8" id="KW-1133">Transmembrane helix</keyword>
<feature type="transmembrane region" description="Helical" evidence="8">
    <location>
        <begin position="246"/>
        <end position="268"/>
    </location>
</feature>
<feature type="transmembrane region" description="Helical" evidence="8">
    <location>
        <begin position="311"/>
        <end position="336"/>
    </location>
</feature>
<feature type="transmembrane region" description="Helical" evidence="8">
    <location>
        <begin position="348"/>
        <end position="369"/>
    </location>
</feature>
<dbReference type="GO" id="GO:0016020">
    <property type="term" value="C:membrane"/>
    <property type="evidence" value="ECO:0007669"/>
    <property type="project" value="UniProtKB-SubCell"/>
</dbReference>
<reference evidence="9 10" key="1">
    <citation type="journal article" date="2018" name="Nat. Ecol. Evol.">
        <title>Shark genomes provide insights into elasmobranch evolution and the origin of vertebrates.</title>
        <authorList>
            <person name="Hara Y"/>
            <person name="Yamaguchi K"/>
            <person name="Onimaru K"/>
            <person name="Kadota M"/>
            <person name="Koyanagi M"/>
            <person name="Keeley SD"/>
            <person name="Tatsumi K"/>
            <person name="Tanaka K"/>
            <person name="Motone F"/>
            <person name="Kageyama Y"/>
            <person name="Nozu R"/>
            <person name="Adachi N"/>
            <person name="Nishimura O"/>
            <person name="Nakagawa R"/>
            <person name="Tanegashima C"/>
            <person name="Kiyatake I"/>
            <person name="Matsumoto R"/>
            <person name="Murakumo K"/>
            <person name="Nishida K"/>
            <person name="Terakita A"/>
            <person name="Kuratani S"/>
            <person name="Sato K"/>
            <person name="Hyodo S Kuraku.S."/>
        </authorList>
    </citation>
    <scope>NUCLEOTIDE SEQUENCE [LARGE SCALE GENOMIC DNA]</scope>
</reference>
<feature type="transmembrane region" description="Helical" evidence="8">
    <location>
        <begin position="275"/>
        <end position="299"/>
    </location>
</feature>
<keyword evidence="10" id="KW-1185">Reference proteome</keyword>
<evidence type="ECO:0000256" key="1">
    <source>
        <dbReference type="ARBA" id="ARBA00004141"/>
    </source>
</evidence>
<dbReference type="PANTHER" id="PTHR12778">
    <property type="entry name" value="SOLUTE CARRIER FAMILY 33 ACETYL-COA TRANSPORTER -RELATED"/>
    <property type="match status" value="1"/>
</dbReference>
<dbReference type="InterPro" id="IPR004752">
    <property type="entry name" value="AmpG_permease/AT-1"/>
</dbReference>
<dbReference type="SUPFAM" id="SSF103473">
    <property type="entry name" value="MFS general substrate transporter"/>
    <property type="match status" value="1"/>
</dbReference>
<gene>
    <name evidence="9" type="ORF">scyTo_0008221</name>
</gene>
<dbReference type="Proteomes" id="UP000288216">
    <property type="component" value="Unassembled WGS sequence"/>
</dbReference>
<dbReference type="STRING" id="75743.A0A401P5K0"/>
<dbReference type="CDD" id="cd17485">
    <property type="entry name" value="MFS_MFSD3"/>
    <property type="match status" value="1"/>
</dbReference>
<feature type="transmembrane region" description="Helical" evidence="8">
    <location>
        <begin position="375"/>
        <end position="394"/>
    </location>
</feature>
<evidence type="ECO:0000313" key="10">
    <source>
        <dbReference type="Proteomes" id="UP000288216"/>
    </source>
</evidence>
<evidence type="ECO:0000256" key="4">
    <source>
        <dbReference type="ARBA" id="ARBA00022692"/>
    </source>
</evidence>
<dbReference type="InterPro" id="IPR011701">
    <property type="entry name" value="MFS"/>
</dbReference>
<evidence type="ECO:0000256" key="8">
    <source>
        <dbReference type="SAM" id="Phobius"/>
    </source>
</evidence>
<feature type="transmembrane region" description="Helical" evidence="8">
    <location>
        <begin position="159"/>
        <end position="179"/>
    </location>
</feature>
<dbReference type="OrthoDB" id="6415790at2759"/>
<dbReference type="AlphaFoldDB" id="A0A401P5K0"/>